<protein>
    <submittedName>
        <fullName evidence="2">Uncharacterized protein</fullName>
    </submittedName>
</protein>
<feature type="region of interest" description="Disordered" evidence="1">
    <location>
        <begin position="1"/>
        <end position="40"/>
    </location>
</feature>
<reference evidence="2 4" key="1">
    <citation type="submission" date="2017-09" db="EMBL/GenBank/DDBJ databases">
        <title>Bacterial and phytoplankton interrelationship in Kongsfjorden, an Arctic fjord.</title>
        <authorList>
            <person name="Sinha R."/>
            <person name="Krishnan K."/>
        </authorList>
    </citation>
    <scope>NUCLEOTIDE SEQUENCE [LARGE SCALE GENOMIC DNA]</scope>
    <source>
        <strain evidence="2 4">58</strain>
    </source>
</reference>
<reference evidence="3 5" key="2">
    <citation type="submission" date="2018-10" db="EMBL/GenBank/DDBJ databases">
        <title>Complete genome sequence of Pseudomonas pelagia strain Kongs-67.</title>
        <authorList>
            <person name="Sinha R.K."/>
            <person name="Krishnan K."/>
        </authorList>
    </citation>
    <scope>NUCLEOTIDE SEQUENCE [LARGE SCALE GENOMIC DNA]</scope>
    <source>
        <strain evidence="3 5">Kongs-67</strain>
    </source>
</reference>
<evidence type="ECO:0000313" key="4">
    <source>
        <dbReference type="Proteomes" id="UP000243750"/>
    </source>
</evidence>
<name>A0AA91Z4S2_9GAMM</name>
<evidence type="ECO:0000313" key="3">
    <source>
        <dbReference type="EMBL" id="QFY55703.1"/>
    </source>
</evidence>
<evidence type="ECO:0000313" key="5">
    <source>
        <dbReference type="Proteomes" id="UP000344571"/>
    </source>
</evidence>
<sequence length="75" mass="8659">MLNAGNIQYFQHGESTPQSDENGGAEVGIDHTLNDSIPARYQDGRGGIDLEQVRRDQREARRQVLQWVIRRLRRL</sequence>
<dbReference type="EMBL" id="CP033116">
    <property type="protein sequence ID" value="QFY55703.1"/>
    <property type="molecule type" value="Genomic_DNA"/>
</dbReference>
<dbReference type="AlphaFoldDB" id="A0AA91Z4S2"/>
<proteinExistence type="predicted"/>
<keyword evidence="5" id="KW-1185">Reference proteome</keyword>
<accession>A0AA91Z4S2</accession>
<gene>
    <name evidence="2" type="ORF">CO192_17655</name>
    <name evidence="3" type="ORF">EAO82_04565</name>
</gene>
<dbReference type="EMBL" id="NWMT01000234">
    <property type="protein sequence ID" value="PCC97981.1"/>
    <property type="molecule type" value="Genomic_DNA"/>
</dbReference>
<dbReference type="Proteomes" id="UP000344571">
    <property type="component" value="Chromosome"/>
</dbReference>
<evidence type="ECO:0000313" key="2">
    <source>
        <dbReference type="EMBL" id="PCC97981.1"/>
    </source>
</evidence>
<dbReference type="Proteomes" id="UP000243750">
    <property type="component" value="Unassembled WGS sequence"/>
</dbReference>
<evidence type="ECO:0000256" key="1">
    <source>
        <dbReference type="SAM" id="MobiDB-lite"/>
    </source>
</evidence>
<organism evidence="2 4">
    <name type="scientific">Halopseudomonas pelagia</name>
    <dbReference type="NCBI Taxonomy" id="553151"/>
    <lineage>
        <taxon>Bacteria</taxon>
        <taxon>Pseudomonadati</taxon>
        <taxon>Pseudomonadota</taxon>
        <taxon>Gammaproteobacteria</taxon>
        <taxon>Pseudomonadales</taxon>
        <taxon>Pseudomonadaceae</taxon>
        <taxon>Halopseudomonas</taxon>
    </lineage>
</organism>
<feature type="compositionally biased region" description="Polar residues" evidence="1">
    <location>
        <begin position="1"/>
        <end position="21"/>
    </location>
</feature>